<proteinExistence type="predicted"/>
<protein>
    <submittedName>
        <fullName evidence="2">Uncharacterized protein</fullName>
    </submittedName>
</protein>
<comment type="caution">
    <text evidence="2">The sequence shown here is derived from an EMBL/GenBank/DDBJ whole genome shotgun (WGS) entry which is preliminary data.</text>
</comment>
<evidence type="ECO:0000313" key="2">
    <source>
        <dbReference type="EMBL" id="KAK3237871.1"/>
    </source>
</evidence>
<gene>
    <name evidence="2" type="ORF">CYMTET_52080</name>
</gene>
<evidence type="ECO:0000256" key="1">
    <source>
        <dbReference type="SAM" id="MobiDB-lite"/>
    </source>
</evidence>
<evidence type="ECO:0000313" key="3">
    <source>
        <dbReference type="Proteomes" id="UP001190700"/>
    </source>
</evidence>
<sequence>MRLLIGRVAGLVGHFAHSPKATGKFKAVMLALYDDFQGLESRNDTRWSSTFKMLAKVWRLRTAISVYFNIHDGDNKVQLTLFEWNEVRACIDVLEAHHDVHIDIQGGRTSFVASTIEALAETRAMVNSSTFELSTVQGCELSPMGEVVNEEDPQYELVELEDLPEVAQILVTVLREKYEEYDLGVPITREDRICCALHPTFPWQDQGVRAQAFKELAEELEKARPFFEKVKEEEPAKRDPERSPEQKKAKVSARERFREQLAKRKLVLPGTQQTDGSGTEAVVAAPSAHASTEVDRYKYLLDNNLFEIDPDQHLGQVWVKPENKKNFPVMHVRRHRERTFICDGNSIFRCWDRNLVLLHKIYHRVMEAAVNLDELMDSIEVAFDSIANCTRYGKRISITLFHKRAIEYCMTISAMSGLQAEDAADVFR</sequence>
<accession>A0AAE0BJU2</accession>
<feature type="region of interest" description="Disordered" evidence="1">
    <location>
        <begin position="227"/>
        <end position="254"/>
    </location>
</feature>
<dbReference type="EMBL" id="LGRX02034414">
    <property type="protein sequence ID" value="KAK3237871.1"/>
    <property type="molecule type" value="Genomic_DNA"/>
</dbReference>
<dbReference type="Proteomes" id="UP001190700">
    <property type="component" value="Unassembled WGS sequence"/>
</dbReference>
<dbReference type="AlphaFoldDB" id="A0AAE0BJU2"/>
<name>A0AAE0BJU2_9CHLO</name>
<dbReference type="SUPFAM" id="SSF53098">
    <property type="entry name" value="Ribonuclease H-like"/>
    <property type="match status" value="1"/>
</dbReference>
<organism evidence="2 3">
    <name type="scientific">Cymbomonas tetramitiformis</name>
    <dbReference type="NCBI Taxonomy" id="36881"/>
    <lineage>
        <taxon>Eukaryota</taxon>
        <taxon>Viridiplantae</taxon>
        <taxon>Chlorophyta</taxon>
        <taxon>Pyramimonadophyceae</taxon>
        <taxon>Pyramimonadales</taxon>
        <taxon>Pyramimonadaceae</taxon>
        <taxon>Cymbomonas</taxon>
    </lineage>
</organism>
<reference evidence="2 3" key="1">
    <citation type="journal article" date="2015" name="Genome Biol. Evol.">
        <title>Comparative Genomics of a Bacterivorous Green Alga Reveals Evolutionary Causalities and Consequences of Phago-Mixotrophic Mode of Nutrition.</title>
        <authorList>
            <person name="Burns J.A."/>
            <person name="Paasch A."/>
            <person name="Narechania A."/>
            <person name="Kim E."/>
        </authorList>
    </citation>
    <scope>NUCLEOTIDE SEQUENCE [LARGE SCALE GENOMIC DNA]</scope>
    <source>
        <strain evidence="2 3">PLY_AMNH</strain>
    </source>
</reference>
<dbReference type="InterPro" id="IPR012337">
    <property type="entry name" value="RNaseH-like_sf"/>
</dbReference>
<keyword evidence="3" id="KW-1185">Reference proteome</keyword>